<accession>A0A1I5Q0T4</accession>
<feature type="domain" description="Phage capsid-like C-terminal" evidence="2">
    <location>
        <begin position="54"/>
        <end position="167"/>
    </location>
</feature>
<protein>
    <submittedName>
        <fullName evidence="4">Phage major capsid protein, HK97 family</fullName>
    </submittedName>
</protein>
<evidence type="ECO:0000313" key="4">
    <source>
        <dbReference type="EMBL" id="SFP39807.1"/>
    </source>
</evidence>
<dbReference type="InterPro" id="IPR024455">
    <property type="entry name" value="Phage_capsid"/>
</dbReference>
<proteinExistence type="predicted"/>
<dbReference type="SUPFAM" id="SSF56563">
    <property type="entry name" value="Major capsid protein gp5"/>
    <property type="match status" value="1"/>
</dbReference>
<dbReference type="NCBIfam" id="TIGR01554">
    <property type="entry name" value="major_cap_HK97"/>
    <property type="match status" value="1"/>
</dbReference>
<evidence type="ECO:0000313" key="5">
    <source>
        <dbReference type="Proteomes" id="UP000242243"/>
    </source>
</evidence>
<evidence type="ECO:0000256" key="1">
    <source>
        <dbReference type="ARBA" id="ARBA00004328"/>
    </source>
</evidence>
<comment type="subcellular location">
    <subcellularLocation>
        <location evidence="1">Virion</location>
    </subcellularLocation>
</comment>
<dbReference type="RefSeq" id="WP_089832026.1">
    <property type="nucleotide sequence ID" value="NZ_BJWI01000020.1"/>
</dbReference>
<dbReference type="EMBL" id="FOXC01000018">
    <property type="protein sequence ID" value="SFP39807.1"/>
    <property type="molecule type" value="Genomic_DNA"/>
</dbReference>
<reference evidence="4 5" key="1">
    <citation type="submission" date="2016-10" db="EMBL/GenBank/DDBJ databases">
        <authorList>
            <person name="de Groot N.N."/>
        </authorList>
    </citation>
    <scope>NUCLEOTIDE SEQUENCE [LARGE SCALE GENOMIC DNA]</scope>
    <source>
        <strain evidence="4 5">DSM 17073</strain>
    </source>
</reference>
<dbReference type="Proteomes" id="UP000321547">
    <property type="component" value="Unassembled WGS sequence"/>
</dbReference>
<dbReference type="EMBL" id="BJWI01000020">
    <property type="protein sequence ID" value="GEM01931.1"/>
    <property type="molecule type" value="Genomic_DNA"/>
</dbReference>
<organism evidence="4 5">
    <name type="scientific">Halolactibacillus halophilus</name>
    <dbReference type="NCBI Taxonomy" id="306540"/>
    <lineage>
        <taxon>Bacteria</taxon>
        <taxon>Bacillati</taxon>
        <taxon>Bacillota</taxon>
        <taxon>Bacilli</taxon>
        <taxon>Bacillales</taxon>
        <taxon>Bacillaceae</taxon>
        <taxon>Halolactibacillus</taxon>
    </lineage>
</organism>
<keyword evidence="6" id="KW-1185">Reference proteome</keyword>
<evidence type="ECO:0000313" key="6">
    <source>
        <dbReference type="Proteomes" id="UP000321547"/>
    </source>
</evidence>
<gene>
    <name evidence="3" type="ORF">HHA03_14630</name>
    <name evidence="4" type="ORF">SAMN05421839_1188</name>
</gene>
<name>A0A1I5Q0T4_9BACI</name>
<sequence length="317" mass="35950">MSVDVIKMRAAKNPAQLEEKSKSSVVYALNHVIKGELDKIYDSTLVYNLVGEDGAALIPKELVHDLNSIKKQNKSIRSYVDVVPVEKVKGTYATEAEENSNDELHDFESGQTNIQEGNFKFNGVEYNVKSRWSFIPIHQALLEDTEVNLFEIFNNNHSEKATKTENKLTFSEIKTALTTKILADVTALKDSLNDDFKPMLEKEMVVITNQDGFKYLTAEVDYYKVEGEVNPKPYLGKYPVEVYGNDELTSTDGTIPLIYGSLKRSVKLFDLEKTEVLFVKYPFGIRSRLSLLRGIEHFDIKVIPNTTQLIYGEMAIQ</sequence>
<dbReference type="Proteomes" id="UP000242243">
    <property type="component" value="Unassembled WGS sequence"/>
</dbReference>
<dbReference type="STRING" id="306540.SAMN05421839_1188"/>
<dbReference type="InterPro" id="IPR054612">
    <property type="entry name" value="Phage_capsid-like_C"/>
</dbReference>
<dbReference type="Pfam" id="PF05065">
    <property type="entry name" value="Phage_capsid"/>
    <property type="match status" value="1"/>
</dbReference>
<reference evidence="3 6" key="2">
    <citation type="submission" date="2019-07" db="EMBL/GenBank/DDBJ databases">
        <title>Whole genome shotgun sequence of Halolactibacillus halophilus NBRC 100868.</title>
        <authorList>
            <person name="Hosoyama A."/>
            <person name="Uohara A."/>
            <person name="Ohji S."/>
            <person name="Ichikawa N."/>
        </authorList>
    </citation>
    <scope>NUCLEOTIDE SEQUENCE [LARGE SCALE GENOMIC DNA]</scope>
    <source>
        <strain evidence="3 6">NBRC 100868</strain>
    </source>
</reference>
<evidence type="ECO:0000313" key="3">
    <source>
        <dbReference type="EMBL" id="GEM01931.1"/>
    </source>
</evidence>
<evidence type="ECO:0000259" key="2">
    <source>
        <dbReference type="Pfam" id="PF05065"/>
    </source>
</evidence>
<dbReference type="AlphaFoldDB" id="A0A1I5Q0T4"/>
<dbReference type="OrthoDB" id="85826at2"/>